<dbReference type="InterPro" id="IPR046348">
    <property type="entry name" value="SIS_dom_sf"/>
</dbReference>
<dbReference type="InterPro" id="IPR035490">
    <property type="entry name" value="GlmS/FrlB_SIS"/>
</dbReference>
<dbReference type="EC" id="2.6.1.16" evidence="4"/>
<sequence>MCGIFGYINYLVERDRGYILDTLVKGLKRLEYRGYDSAGCAVDGDEGQDAMMFKEVGNVSQLENTINRSNVKKDTKFINHCAISHTRWATHGQPSPVNCHPQRSDLHSEFIVVHNGILTNYRELKTVLESRGMVFESETDTECVAKLAKFIYDTTPGIDFTSLAKLVFRELEGAYALLIKSSHYPGEIVATRRGSPLIVGVKSSQNLKVDFVDVEFPESSEGLPGAAPNTLHPRFSKTPGTSGMLRGDKPDLLHRAQSRAFVTEEGVPGPIEYFFASDATPIIEYTKRVMFLEDDDIAHVSDGELHVHRLRREEGMSSTRTIETLEMEIMSIMKGNYDHYMIKEICEQPDSLLNTMRGRVNFADRVVTLGGLESYYDIIRQSRRLVFIACGTSYHSCIAVRPIFEELTGVPVVIELASDFMDRCPNIFRDDTIVFVSQSGETADSLLALNFCLERGALTIGVVNCVGSSISRKTHCGVHINAGPEICVASTKAYTSQYIALALMALYLSRDSVSKANRRNEIIDGLAKIGEKVQEALHLSSRLKEYASQHLLEKGNMLIIGRGYQYATAMEGALKVKEISYTHAEGILAGELKHGVLALVEEGLPIIMLVPDDFQYPKAVNAFEQIRARGGKPIVITTKDSETFKGLPTFIVPKTVDCLQGILNVIPFQLLSYWLAVLRGHNVDQPRNLAKSVTVE</sequence>
<dbReference type="PANTHER" id="PTHR10937">
    <property type="entry name" value="GLUCOSAMINE--FRUCTOSE-6-PHOSPHATE AMINOTRANSFERASE, ISOMERIZING"/>
    <property type="match status" value="1"/>
</dbReference>
<dbReference type="GeneID" id="80876715"/>
<dbReference type="FunFam" id="3.40.50.10490:FF:000001">
    <property type="entry name" value="Glutamine--fructose-6-phosphate aminotransferase [isomerizing]"/>
    <property type="match status" value="1"/>
</dbReference>
<evidence type="ECO:0000256" key="10">
    <source>
        <dbReference type="ARBA" id="ARBA00033302"/>
    </source>
</evidence>
<keyword evidence="5" id="KW-0032">Aminotransferase</keyword>
<evidence type="ECO:0000259" key="13">
    <source>
        <dbReference type="PROSITE" id="PS51464"/>
    </source>
</evidence>
<dbReference type="FunFam" id="3.40.50.10490:FF:000002">
    <property type="entry name" value="Glutamine--fructose-6-phosphate aminotransferase [isomerizing]"/>
    <property type="match status" value="1"/>
</dbReference>
<dbReference type="GO" id="GO:0006002">
    <property type="term" value="P:fructose 6-phosphate metabolic process"/>
    <property type="evidence" value="ECO:0007669"/>
    <property type="project" value="TreeGrafter"/>
</dbReference>
<dbReference type="AlphaFoldDB" id="A0AAE9WD89"/>
<dbReference type="Pfam" id="PF01380">
    <property type="entry name" value="SIS"/>
    <property type="match status" value="2"/>
</dbReference>
<evidence type="ECO:0000256" key="3">
    <source>
        <dbReference type="ARBA" id="ARBA00004775"/>
    </source>
</evidence>
<evidence type="ECO:0000256" key="7">
    <source>
        <dbReference type="ARBA" id="ARBA00022737"/>
    </source>
</evidence>
<dbReference type="GO" id="GO:0097367">
    <property type="term" value="F:carbohydrate derivative binding"/>
    <property type="evidence" value="ECO:0007669"/>
    <property type="project" value="InterPro"/>
</dbReference>
<gene>
    <name evidence="14" type="primary">gfa1</name>
    <name evidence="14" type="ORF">SOMG_03235</name>
</gene>
<dbReference type="InterPro" id="IPR029055">
    <property type="entry name" value="Ntn_hydrolases_N"/>
</dbReference>
<evidence type="ECO:0000256" key="4">
    <source>
        <dbReference type="ARBA" id="ARBA00012916"/>
    </source>
</evidence>
<feature type="domain" description="SIS" evidence="13">
    <location>
        <begin position="547"/>
        <end position="686"/>
    </location>
</feature>
<dbReference type="InterPro" id="IPR001347">
    <property type="entry name" value="SIS_dom"/>
</dbReference>
<dbReference type="PROSITE" id="PS51464">
    <property type="entry name" value="SIS"/>
    <property type="match status" value="2"/>
</dbReference>
<dbReference type="CDD" id="cd05008">
    <property type="entry name" value="SIS_GlmS_GlmD_1"/>
    <property type="match status" value="1"/>
</dbReference>
<dbReference type="Gene3D" id="3.60.20.10">
    <property type="entry name" value="Glutamine Phosphoribosylpyrophosphate, subunit 1, domain 1"/>
    <property type="match status" value="1"/>
</dbReference>
<keyword evidence="15" id="KW-1185">Reference proteome</keyword>
<dbReference type="InterPro" id="IPR035466">
    <property type="entry name" value="GlmS/AgaS_SIS"/>
</dbReference>
<reference evidence="14 15" key="1">
    <citation type="journal article" date="2023" name="G3 (Bethesda)">
        <title>A high-quality reference genome for the fission yeast Schizosaccharomyces osmophilus.</title>
        <authorList>
            <person name="Jia G.S."/>
            <person name="Zhang W.C."/>
            <person name="Liang Y."/>
            <person name="Liu X.H."/>
            <person name="Rhind N."/>
            <person name="Pidoux A."/>
            <person name="Brysch-Herzberg M."/>
            <person name="Du L.L."/>
        </authorList>
    </citation>
    <scope>NUCLEOTIDE SEQUENCE [LARGE SCALE GENOMIC DNA]</scope>
    <source>
        <strain evidence="14 15">CBS 15793</strain>
    </source>
</reference>
<evidence type="ECO:0000313" key="15">
    <source>
        <dbReference type="Proteomes" id="UP001212411"/>
    </source>
</evidence>
<dbReference type="Pfam" id="PF13522">
    <property type="entry name" value="GATase_6"/>
    <property type="match status" value="1"/>
</dbReference>
<dbReference type="PROSITE" id="PS51278">
    <property type="entry name" value="GATASE_TYPE_2"/>
    <property type="match status" value="1"/>
</dbReference>
<dbReference type="SUPFAM" id="SSF53697">
    <property type="entry name" value="SIS domain"/>
    <property type="match status" value="1"/>
</dbReference>
<dbReference type="EMBL" id="CP115612">
    <property type="protein sequence ID" value="WBW73780.1"/>
    <property type="molecule type" value="Genomic_DNA"/>
</dbReference>
<comment type="function">
    <text evidence="2">Involved in amino sugar synthesis (formation of chitin, supplies the amino sugars of asparagine-linked oligosaccharides of glycoproteins).</text>
</comment>
<organism evidence="14 15">
    <name type="scientific">Schizosaccharomyces osmophilus</name>
    <dbReference type="NCBI Taxonomy" id="2545709"/>
    <lineage>
        <taxon>Eukaryota</taxon>
        <taxon>Fungi</taxon>
        <taxon>Dikarya</taxon>
        <taxon>Ascomycota</taxon>
        <taxon>Taphrinomycotina</taxon>
        <taxon>Schizosaccharomycetes</taxon>
        <taxon>Schizosaccharomycetales</taxon>
        <taxon>Schizosaccharomycetaceae</taxon>
        <taxon>Schizosaccharomyces</taxon>
    </lineage>
</organism>
<evidence type="ECO:0000256" key="2">
    <source>
        <dbReference type="ARBA" id="ARBA00003267"/>
    </source>
</evidence>
<name>A0AAE9WD89_9SCHI</name>
<dbReference type="GO" id="GO:0006047">
    <property type="term" value="P:UDP-N-acetylglucosamine metabolic process"/>
    <property type="evidence" value="ECO:0007669"/>
    <property type="project" value="TreeGrafter"/>
</dbReference>
<dbReference type="GO" id="GO:0006487">
    <property type="term" value="P:protein N-linked glycosylation"/>
    <property type="evidence" value="ECO:0007669"/>
    <property type="project" value="TreeGrafter"/>
</dbReference>
<evidence type="ECO:0000256" key="6">
    <source>
        <dbReference type="ARBA" id="ARBA00022679"/>
    </source>
</evidence>
<comment type="pathway">
    <text evidence="3">Nucleotide-sugar biosynthesis; UDP-N-acetyl-alpha-D-glucosamine biosynthesis; alpha-D-glucosamine 6-phosphate from D-fructose 6-phosphate: step 1/1.</text>
</comment>
<dbReference type="SUPFAM" id="SSF56235">
    <property type="entry name" value="N-terminal nucleophile aminohydrolases (Ntn hydrolases)"/>
    <property type="match status" value="1"/>
</dbReference>
<evidence type="ECO:0000256" key="1">
    <source>
        <dbReference type="ARBA" id="ARBA00001031"/>
    </source>
</evidence>
<comment type="catalytic activity">
    <reaction evidence="1">
        <text>D-fructose 6-phosphate + L-glutamine = D-glucosamine 6-phosphate + L-glutamate</text>
        <dbReference type="Rhea" id="RHEA:13237"/>
        <dbReference type="ChEBI" id="CHEBI:29985"/>
        <dbReference type="ChEBI" id="CHEBI:58359"/>
        <dbReference type="ChEBI" id="CHEBI:58725"/>
        <dbReference type="ChEBI" id="CHEBI:61527"/>
        <dbReference type="EC" id="2.6.1.16"/>
    </reaction>
</comment>
<dbReference type="CDD" id="cd00714">
    <property type="entry name" value="GFAT"/>
    <property type="match status" value="1"/>
</dbReference>
<evidence type="ECO:0000256" key="9">
    <source>
        <dbReference type="ARBA" id="ARBA00029805"/>
    </source>
</evidence>
<dbReference type="NCBIfam" id="NF001484">
    <property type="entry name" value="PRK00331.1"/>
    <property type="match status" value="1"/>
</dbReference>
<protein>
    <recommendedName>
        <fullName evidence="4">glutamine--fructose-6-phosphate transaminase (isomerizing)</fullName>
        <ecNumber evidence="4">2.6.1.16</ecNumber>
    </recommendedName>
    <alternativeName>
        <fullName evidence="10">D-fructose-6-phosphate amidotransferase</fullName>
    </alternativeName>
    <alternativeName>
        <fullName evidence="9">Hexosephosphate aminotransferase</fullName>
    </alternativeName>
</protein>
<keyword evidence="8" id="KW-0315">Glutamine amidotransferase</keyword>
<keyword evidence="7" id="KW-0677">Repeat</keyword>
<dbReference type="RefSeq" id="XP_056038023.1">
    <property type="nucleotide sequence ID" value="XM_056182026.1"/>
</dbReference>
<accession>A0AAE9WD89</accession>
<keyword evidence="6" id="KW-0808">Transferase</keyword>
<evidence type="ECO:0000256" key="11">
    <source>
        <dbReference type="SAM" id="MobiDB-lite"/>
    </source>
</evidence>
<dbReference type="GO" id="GO:0006031">
    <property type="term" value="P:chitin biosynthetic process"/>
    <property type="evidence" value="ECO:0007669"/>
    <property type="project" value="UniProtKB-ARBA"/>
</dbReference>
<evidence type="ECO:0000256" key="8">
    <source>
        <dbReference type="ARBA" id="ARBA00022962"/>
    </source>
</evidence>
<dbReference type="PANTHER" id="PTHR10937:SF0">
    <property type="entry name" value="GLUTAMINE--FRUCTOSE-6-PHOSPHATE TRANSAMINASE (ISOMERIZING)"/>
    <property type="match status" value="1"/>
</dbReference>
<feature type="domain" description="Glutamine amidotransferase type-2" evidence="12">
    <location>
        <begin position="2"/>
        <end position="303"/>
    </location>
</feature>
<dbReference type="GO" id="GO:0004360">
    <property type="term" value="F:glutamine-fructose-6-phosphate transaminase (isomerizing) activity"/>
    <property type="evidence" value="ECO:0007669"/>
    <property type="project" value="UniProtKB-EC"/>
</dbReference>
<evidence type="ECO:0000256" key="5">
    <source>
        <dbReference type="ARBA" id="ARBA00022576"/>
    </source>
</evidence>
<evidence type="ECO:0000313" key="14">
    <source>
        <dbReference type="EMBL" id="WBW73780.1"/>
    </source>
</evidence>
<dbReference type="Gene3D" id="3.40.50.10490">
    <property type="entry name" value="Glucose-6-phosphate isomerase like protein, domain 1"/>
    <property type="match status" value="2"/>
</dbReference>
<feature type="region of interest" description="Disordered" evidence="11">
    <location>
        <begin position="220"/>
        <end position="243"/>
    </location>
</feature>
<dbReference type="InterPro" id="IPR017932">
    <property type="entry name" value="GATase_2_dom"/>
</dbReference>
<feature type="domain" description="SIS" evidence="13">
    <location>
        <begin position="375"/>
        <end position="515"/>
    </location>
</feature>
<evidence type="ECO:0000259" key="12">
    <source>
        <dbReference type="PROSITE" id="PS51278"/>
    </source>
</evidence>
<dbReference type="CDD" id="cd05009">
    <property type="entry name" value="SIS_GlmS_GlmD_2"/>
    <property type="match status" value="1"/>
</dbReference>
<proteinExistence type="predicted"/>
<dbReference type="KEGG" id="som:SOMG_03235"/>
<dbReference type="Proteomes" id="UP001212411">
    <property type="component" value="Chromosome 2"/>
</dbReference>
<dbReference type="InterPro" id="IPR047084">
    <property type="entry name" value="GFAT_N"/>
</dbReference>